<sequence length="321" mass="37017">MHACSYVQALKEGSRSGLIHVPKSMDSVREREREMGSVGNIWFHSVQKVPLDTQLQNKSLCGYIVPPYLNYPMRLTPISCELSESGIQDNSSTKSKRLYKNKNKNRMEEYNMAMKRMMRNPYEYHHDLGMNYTLITDYLIVGSQPQKPEDIDHLKNEEGVAYILNLQQDKDVDYWGIDLQSIRKRCHELEIIHTRRPAKDFDPVSLRSELPKAVASLEWAISEGKGRVYVHCTAGLGRAPAVAIAYLFWFCDMNLNEAYDMLTSKRPCGPNKTAIRGATYELAKNDPCKEPFENLPGYAFEDIAEWERNLIQNRVRSLRET</sequence>
<dbReference type="EMBL" id="JAYMYR010000007">
    <property type="protein sequence ID" value="KAK7353547.1"/>
    <property type="molecule type" value="Genomic_DNA"/>
</dbReference>
<feature type="domain" description="Tyrosine specific protein phosphatases" evidence="5">
    <location>
        <begin position="208"/>
        <end position="267"/>
    </location>
</feature>
<evidence type="ECO:0000313" key="7">
    <source>
        <dbReference type="Proteomes" id="UP001374584"/>
    </source>
</evidence>
<comment type="caution">
    <text evidence="6">The sequence shown here is derived from an EMBL/GenBank/DDBJ whole genome shotgun (WGS) entry which is preliminary data.</text>
</comment>
<dbReference type="InterPro" id="IPR052832">
    <property type="entry name" value="Starch-Glucan_Phosphatase"/>
</dbReference>
<name>A0AAN9MFM0_PHACN</name>
<dbReference type="PANTHER" id="PTHR46642:SF2">
    <property type="entry name" value="PHOSPHOGLUCAN PHOSPHATASE LSF2, CHLOROPLASTIC"/>
    <property type="match status" value="1"/>
</dbReference>
<dbReference type="CDD" id="cd14526">
    <property type="entry name" value="DSP_laforin-like"/>
    <property type="match status" value="1"/>
</dbReference>
<keyword evidence="1" id="KW-0378">Hydrolase</keyword>
<dbReference type="SUPFAM" id="SSF52799">
    <property type="entry name" value="(Phosphotyrosine protein) phosphatases II"/>
    <property type="match status" value="1"/>
</dbReference>
<evidence type="ECO:0000256" key="1">
    <source>
        <dbReference type="ARBA" id="ARBA00022801"/>
    </source>
</evidence>
<dbReference type="PROSITE" id="PS50056">
    <property type="entry name" value="TYR_PHOSPHATASE_2"/>
    <property type="match status" value="1"/>
</dbReference>
<dbReference type="AlphaFoldDB" id="A0AAN9MFM0"/>
<gene>
    <name evidence="6" type="ORF">VNO80_18997</name>
</gene>
<keyword evidence="2" id="KW-0904">Protein phosphatase</keyword>
<dbReference type="PANTHER" id="PTHR46642">
    <property type="entry name" value="DUAL SPECIFICITY PHOSPHATASE, SUBGROUP, CATALYTIC DOMAIN"/>
    <property type="match status" value="1"/>
</dbReference>
<reference evidence="6 7" key="1">
    <citation type="submission" date="2024-01" db="EMBL/GenBank/DDBJ databases">
        <title>The genomes of 5 underutilized Papilionoideae crops provide insights into root nodulation and disease resistanc.</title>
        <authorList>
            <person name="Jiang F."/>
        </authorList>
    </citation>
    <scope>NUCLEOTIDE SEQUENCE [LARGE SCALE GENOMIC DNA]</scope>
    <source>
        <strain evidence="6">JINMINGXINNONG_FW02</strain>
        <tissue evidence="6">Leaves</tissue>
    </source>
</reference>
<dbReference type="InterPro" id="IPR045204">
    <property type="entry name" value="DSP_laforin-like"/>
</dbReference>
<evidence type="ECO:0000313" key="6">
    <source>
        <dbReference type="EMBL" id="KAK7353547.1"/>
    </source>
</evidence>
<keyword evidence="7" id="KW-1185">Reference proteome</keyword>
<evidence type="ECO:0008006" key="8">
    <source>
        <dbReference type="Google" id="ProtNLM"/>
    </source>
</evidence>
<dbReference type="FunFam" id="3.90.190.10:FF:000075">
    <property type="entry name" value="Phosphoglucan phosphatase LSF2, chloroplastic"/>
    <property type="match status" value="1"/>
</dbReference>
<organism evidence="6 7">
    <name type="scientific">Phaseolus coccineus</name>
    <name type="common">Scarlet runner bean</name>
    <name type="synonym">Phaseolus multiflorus</name>
    <dbReference type="NCBI Taxonomy" id="3886"/>
    <lineage>
        <taxon>Eukaryota</taxon>
        <taxon>Viridiplantae</taxon>
        <taxon>Streptophyta</taxon>
        <taxon>Embryophyta</taxon>
        <taxon>Tracheophyta</taxon>
        <taxon>Spermatophyta</taxon>
        <taxon>Magnoliopsida</taxon>
        <taxon>eudicotyledons</taxon>
        <taxon>Gunneridae</taxon>
        <taxon>Pentapetalae</taxon>
        <taxon>rosids</taxon>
        <taxon>fabids</taxon>
        <taxon>Fabales</taxon>
        <taxon>Fabaceae</taxon>
        <taxon>Papilionoideae</taxon>
        <taxon>50 kb inversion clade</taxon>
        <taxon>NPAAA clade</taxon>
        <taxon>indigoferoid/millettioid clade</taxon>
        <taxon>Phaseoleae</taxon>
        <taxon>Phaseolus</taxon>
    </lineage>
</organism>
<evidence type="ECO:0000256" key="2">
    <source>
        <dbReference type="ARBA" id="ARBA00022912"/>
    </source>
</evidence>
<proteinExistence type="predicted"/>
<dbReference type="GO" id="GO:0005983">
    <property type="term" value="P:starch catabolic process"/>
    <property type="evidence" value="ECO:0007669"/>
    <property type="project" value="TreeGrafter"/>
</dbReference>
<evidence type="ECO:0000259" key="4">
    <source>
        <dbReference type="PROSITE" id="PS50054"/>
    </source>
</evidence>
<evidence type="ECO:0000259" key="5">
    <source>
        <dbReference type="PROSITE" id="PS50056"/>
    </source>
</evidence>
<dbReference type="InterPro" id="IPR029021">
    <property type="entry name" value="Prot-tyrosine_phosphatase-like"/>
</dbReference>
<dbReference type="SMART" id="SM00195">
    <property type="entry name" value="DSPc"/>
    <property type="match status" value="1"/>
</dbReference>
<feature type="domain" description="Tyrosine-protein phosphatase" evidence="4">
    <location>
        <begin position="131"/>
        <end position="288"/>
    </location>
</feature>
<dbReference type="InterPro" id="IPR000387">
    <property type="entry name" value="Tyr_Pase_dom"/>
</dbReference>
<dbReference type="GO" id="GO:0009507">
    <property type="term" value="C:chloroplast"/>
    <property type="evidence" value="ECO:0007669"/>
    <property type="project" value="TreeGrafter"/>
</dbReference>
<dbReference type="InterPro" id="IPR020422">
    <property type="entry name" value="TYR_PHOSPHATASE_DUAL_dom"/>
</dbReference>
<dbReference type="Pfam" id="PF00782">
    <property type="entry name" value="DSPc"/>
    <property type="match status" value="1"/>
</dbReference>
<dbReference type="GO" id="GO:0004721">
    <property type="term" value="F:phosphoprotein phosphatase activity"/>
    <property type="evidence" value="ECO:0007669"/>
    <property type="project" value="UniProtKB-KW"/>
</dbReference>
<dbReference type="Proteomes" id="UP001374584">
    <property type="component" value="Unassembled WGS sequence"/>
</dbReference>
<protein>
    <recommendedName>
        <fullName evidence="8">Phosphoglucan phosphatase LSF2, chloroplastic</fullName>
    </recommendedName>
</protein>
<dbReference type="InterPro" id="IPR000340">
    <property type="entry name" value="Dual-sp_phosphatase_cat-dom"/>
</dbReference>
<keyword evidence="3" id="KW-0119">Carbohydrate metabolism</keyword>
<dbReference type="PROSITE" id="PS50054">
    <property type="entry name" value="TYR_PHOSPHATASE_DUAL"/>
    <property type="match status" value="1"/>
</dbReference>
<dbReference type="GO" id="GO:0019203">
    <property type="term" value="F:carbohydrate phosphatase activity"/>
    <property type="evidence" value="ECO:0007669"/>
    <property type="project" value="InterPro"/>
</dbReference>
<dbReference type="Gene3D" id="3.90.190.10">
    <property type="entry name" value="Protein tyrosine phosphatase superfamily"/>
    <property type="match status" value="1"/>
</dbReference>
<dbReference type="GO" id="GO:2001070">
    <property type="term" value="F:starch binding"/>
    <property type="evidence" value="ECO:0007669"/>
    <property type="project" value="TreeGrafter"/>
</dbReference>
<evidence type="ECO:0000256" key="3">
    <source>
        <dbReference type="ARBA" id="ARBA00023277"/>
    </source>
</evidence>
<accession>A0AAN9MFM0</accession>